<proteinExistence type="predicted"/>
<organism evidence="1">
    <name type="scientific">marine metagenome</name>
    <dbReference type="NCBI Taxonomy" id="408172"/>
    <lineage>
        <taxon>unclassified sequences</taxon>
        <taxon>metagenomes</taxon>
        <taxon>ecological metagenomes</taxon>
    </lineage>
</organism>
<gene>
    <name evidence="1" type="ORF">METZ01_LOCUS137953</name>
</gene>
<reference evidence="1" key="1">
    <citation type="submission" date="2018-05" db="EMBL/GenBank/DDBJ databases">
        <authorList>
            <person name="Lanie J.A."/>
            <person name="Ng W.-L."/>
            <person name="Kazmierczak K.M."/>
            <person name="Andrzejewski T.M."/>
            <person name="Davidsen T.M."/>
            <person name="Wayne K.J."/>
            <person name="Tettelin H."/>
            <person name="Glass J.I."/>
            <person name="Rusch D."/>
            <person name="Podicherti R."/>
            <person name="Tsui H.-C.T."/>
            <person name="Winkler M.E."/>
        </authorList>
    </citation>
    <scope>NUCLEOTIDE SEQUENCE</scope>
</reference>
<accession>A0A381Z7D5</accession>
<evidence type="ECO:0000313" key="1">
    <source>
        <dbReference type="EMBL" id="SVA85099.1"/>
    </source>
</evidence>
<name>A0A381Z7D5_9ZZZZ</name>
<protein>
    <submittedName>
        <fullName evidence="1">Uncharacterized protein</fullName>
    </submittedName>
</protein>
<dbReference type="AlphaFoldDB" id="A0A381Z7D5"/>
<sequence length="29" mass="3472">MRRLIKCLEKGQQKEANGLIQQIMEELDR</sequence>
<dbReference type="EMBL" id="UINC01020217">
    <property type="protein sequence ID" value="SVA85099.1"/>
    <property type="molecule type" value="Genomic_DNA"/>
</dbReference>